<dbReference type="SUPFAM" id="SSF50494">
    <property type="entry name" value="Trypsin-like serine proteases"/>
    <property type="match status" value="1"/>
</dbReference>
<keyword evidence="3" id="KW-0720">Serine protease</keyword>
<dbReference type="PANTHER" id="PTHR24256">
    <property type="entry name" value="TRYPTASE-RELATED"/>
    <property type="match status" value="1"/>
</dbReference>
<dbReference type="GO" id="GO:0006508">
    <property type="term" value="P:proteolysis"/>
    <property type="evidence" value="ECO:0007669"/>
    <property type="project" value="UniProtKB-KW"/>
</dbReference>
<dbReference type="EMBL" id="MTYJ01000559">
    <property type="protein sequence ID" value="OWA55152.1"/>
    <property type="molecule type" value="Genomic_DNA"/>
</dbReference>
<dbReference type="InterPro" id="IPR009003">
    <property type="entry name" value="Peptidase_S1_PA"/>
</dbReference>
<comment type="similarity">
    <text evidence="2">Belongs to the peptidase S1 family. CLIP subfamily.</text>
</comment>
<evidence type="ECO:0000259" key="5">
    <source>
        <dbReference type="PROSITE" id="PS50240"/>
    </source>
</evidence>
<gene>
    <name evidence="6" type="ORF">BV898_19539</name>
</gene>
<dbReference type="PRINTS" id="PR00722">
    <property type="entry name" value="CHYMOTRYPSIN"/>
</dbReference>
<organism evidence="6 7">
    <name type="scientific">Hypsibius exemplaris</name>
    <name type="common">Freshwater tardigrade</name>
    <dbReference type="NCBI Taxonomy" id="2072580"/>
    <lineage>
        <taxon>Eukaryota</taxon>
        <taxon>Metazoa</taxon>
        <taxon>Ecdysozoa</taxon>
        <taxon>Tardigrada</taxon>
        <taxon>Eutardigrada</taxon>
        <taxon>Parachela</taxon>
        <taxon>Hypsibioidea</taxon>
        <taxon>Hypsibiidae</taxon>
        <taxon>Hypsibius</taxon>
    </lineage>
</organism>
<keyword evidence="3" id="KW-0378">Hydrolase</keyword>
<keyword evidence="3" id="KW-0645">Protease</keyword>
<dbReference type="InterPro" id="IPR051487">
    <property type="entry name" value="Ser/Thr_Proteases_Immune/Dev"/>
</dbReference>
<reference evidence="7" key="1">
    <citation type="submission" date="2017-01" db="EMBL/GenBank/DDBJ databases">
        <title>Comparative genomics of anhydrobiosis in the tardigrade Hypsibius dujardini.</title>
        <authorList>
            <person name="Yoshida Y."/>
            <person name="Koutsovoulos G."/>
            <person name="Laetsch D."/>
            <person name="Stevens L."/>
            <person name="Kumar S."/>
            <person name="Horikawa D."/>
            <person name="Ishino K."/>
            <person name="Komine S."/>
            <person name="Tomita M."/>
            <person name="Blaxter M."/>
            <person name="Arakawa K."/>
        </authorList>
    </citation>
    <scope>NUCLEOTIDE SEQUENCE [LARGE SCALE GENOMIC DNA]</scope>
    <source>
        <strain evidence="7">Z151</strain>
    </source>
</reference>
<dbReference type="SMART" id="SM00020">
    <property type="entry name" value="Tryp_SPc"/>
    <property type="match status" value="1"/>
</dbReference>
<dbReference type="OrthoDB" id="6380398at2759"/>
<comment type="caution">
    <text evidence="6">The sequence shown here is derived from an EMBL/GenBank/DDBJ whole genome shotgun (WGS) entry which is preliminary data.</text>
</comment>
<feature type="domain" description="Peptidase S1" evidence="5">
    <location>
        <begin position="178"/>
        <end position="386"/>
    </location>
</feature>
<evidence type="ECO:0000256" key="2">
    <source>
        <dbReference type="ARBA" id="ARBA00024195"/>
    </source>
</evidence>
<proteinExistence type="inferred from homology"/>
<evidence type="ECO:0000313" key="6">
    <source>
        <dbReference type="EMBL" id="OWA55152.1"/>
    </source>
</evidence>
<keyword evidence="1" id="KW-1015">Disulfide bond</keyword>
<dbReference type="AlphaFoldDB" id="A0A9X6NJA6"/>
<dbReference type="InterPro" id="IPR033116">
    <property type="entry name" value="TRYPSIN_SER"/>
</dbReference>
<evidence type="ECO:0000256" key="3">
    <source>
        <dbReference type="RuleBase" id="RU363034"/>
    </source>
</evidence>
<dbReference type="GO" id="GO:0004252">
    <property type="term" value="F:serine-type endopeptidase activity"/>
    <property type="evidence" value="ECO:0007669"/>
    <property type="project" value="InterPro"/>
</dbReference>
<dbReference type="PROSITE" id="PS00135">
    <property type="entry name" value="TRYPSIN_SER"/>
    <property type="match status" value="1"/>
</dbReference>
<dbReference type="Proteomes" id="UP000192578">
    <property type="component" value="Unassembled WGS sequence"/>
</dbReference>
<sequence>MTFTADYYSYGTPTAVVTQPATSPATTKTVGSRTQSQTTTDAPDKEGDEDGMTAGPEDTTVIFQTRTSTPLDQGLQLLRPISLSLPVMPSCCAAFKAPIRLQSQIPVGPHLPAPNFLTRLREKASSHEICFRTGPEYPRPGKIGEKAPHEICPDFLARNKSGPDLTKIWRWETDKGGPVRVSICGGAIIGSRTILTASHCLFNEDATLRPPNVFTVRIGAMDSSVSASPVGCRKDFEVTRVLPHPGYKPTADGQPLLETNNGIAILTVARDIDFGSSPCACLLCLEDKEPNVGDQCIATGVGDQKKNNGVEEPLPSKSLFVCAGGPDHATSTCPGDSGGSLACLDESGKFYSAGVSSYAATGCPSTSPAHFSKTKAYLGWIRDNAQQSPLSFFPQGHHVSKQNLLFR</sequence>
<dbReference type="InterPro" id="IPR018114">
    <property type="entry name" value="TRYPSIN_HIS"/>
</dbReference>
<protein>
    <recommendedName>
        <fullName evidence="5">Peptidase S1 domain-containing protein</fullName>
    </recommendedName>
</protein>
<dbReference type="Pfam" id="PF00089">
    <property type="entry name" value="Trypsin"/>
    <property type="match status" value="1"/>
</dbReference>
<dbReference type="InterPro" id="IPR001254">
    <property type="entry name" value="Trypsin_dom"/>
</dbReference>
<name>A0A9X6NJA6_HYPEX</name>
<evidence type="ECO:0000313" key="7">
    <source>
        <dbReference type="Proteomes" id="UP000192578"/>
    </source>
</evidence>
<dbReference type="PROSITE" id="PS00134">
    <property type="entry name" value="TRYPSIN_HIS"/>
    <property type="match status" value="1"/>
</dbReference>
<feature type="compositionally biased region" description="Polar residues" evidence="4">
    <location>
        <begin position="14"/>
        <end position="41"/>
    </location>
</feature>
<keyword evidence="7" id="KW-1185">Reference proteome</keyword>
<dbReference type="InterPro" id="IPR001314">
    <property type="entry name" value="Peptidase_S1A"/>
</dbReference>
<accession>A0A9X6NJA6</accession>
<dbReference type="Gene3D" id="2.40.10.10">
    <property type="entry name" value="Trypsin-like serine proteases"/>
    <property type="match status" value="1"/>
</dbReference>
<dbReference type="PROSITE" id="PS50240">
    <property type="entry name" value="TRYPSIN_DOM"/>
    <property type="match status" value="1"/>
</dbReference>
<evidence type="ECO:0000256" key="4">
    <source>
        <dbReference type="SAM" id="MobiDB-lite"/>
    </source>
</evidence>
<dbReference type="InterPro" id="IPR043504">
    <property type="entry name" value="Peptidase_S1_PA_chymotrypsin"/>
</dbReference>
<feature type="region of interest" description="Disordered" evidence="4">
    <location>
        <begin position="14"/>
        <end position="56"/>
    </location>
</feature>
<evidence type="ECO:0000256" key="1">
    <source>
        <dbReference type="ARBA" id="ARBA00023157"/>
    </source>
</evidence>